<dbReference type="PANTHER" id="PTHR46553:SF3">
    <property type="entry name" value="ADENINE NUCLEOTIDE ALPHA HYDROLASES-LIKE SUPERFAMILY PROTEIN"/>
    <property type="match status" value="1"/>
</dbReference>
<sequence length="291" mass="31597">MERVLTVGLDGSAESLAAAHWAADEAERRKLTLRLLHAWPLLVPEPTRVPAEIDQNYWAKRLMHNAQAELQARHPGLTVVGNLVADDAENALLRAASESETLVLGSRGLTPALSYFLGDISMQVVARAQRPVVLVRAEQRDEERVPESGPPGAVVVALKLNAPCDDLLDYAFTSAAARGVPLRAVHGRSVPLHAYAPWGIDHTVTHEVRHDAQKELRHVLHPWRDKFPGVPVIDTVRLDSPARAVVAAATGAGLLVVGRRRHHPPVTPRLGPVTQAAVHHARCPVAIVPHD</sequence>
<reference evidence="3" key="1">
    <citation type="submission" date="2022-10" db="EMBL/GenBank/DDBJ databases">
        <title>Streptomyces beihaiensis sp. nov., a chitin degrading actinobacterium, isolated from shrimp pond soil.</title>
        <authorList>
            <person name="Xie J."/>
            <person name="Shen N."/>
        </authorList>
    </citation>
    <scope>NUCLEOTIDE SEQUENCE</scope>
    <source>
        <strain evidence="3">GXMU-J5</strain>
    </source>
</reference>
<dbReference type="PANTHER" id="PTHR46553">
    <property type="entry name" value="ADENINE NUCLEOTIDE ALPHA HYDROLASES-LIKE SUPERFAMILY PROTEIN"/>
    <property type="match status" value="1"/>
</dbReference>
<dbReference type="InterPro" id="IPR006016">
    <property type="entry name" value="UspA"/>
</dbReference>
<proteinExistence type="inferred from homology"/>
<dbReference type="PRINTS" id="PR01438">
    <property type="entry name" value="UNVRSLSTRESS"/>
</dbReference>
<evidence type="ECO:0000313" key="4">
    <source>
        <dbReference type="Proteomes" id="UP001163064"/>
    </source>
</evidence>
<name>A0ABT3TQF4_9ACTN</name>
<feature type="domain" description="UspA" evidence="2">
    <location>
        <begin position="154"/>
        <end position="289"/>
    </location>
</feature>
<gene>
    <name evidence="3" type="ORF">OFY01_05710</name>
</gene>
<evidence type="ECO:0000259" key="2">
    <source>
        <dbReference type="Pfam" id="PF00582"/>
    </source>
</evidence>
<dbReference type="Proteomes" id="UP001163064">
    <property type="component" value="Unassembled WGS sequence"/>
</dbReference>
<dbReference type="RefSeq" id="WP_266596923.1">
    <property type="nucleotide sequence ID" value="NZ_JAPHNL010000041.1"/>
</dbReference>
<comment type="caution">
    <text evidence="3">The sequence shown here is derived from an EMBL/GenBank/DDBJ whole genome shotgun (WGS) entry which is preliminary data.</text>
</comment>
<keyword evidence="4" id="KW-1185">Reference proteome</keyword>
<dbReference type="EMBL" id="JAPHNL010000041">
    <property type="protein sequence ID" value="MCX3059268.1"/>
    <property type="molecule type" value="Genomic_DNA"/>
</dbReference>
<evidence type="ECO:0000313" key="3">
    <source>
        <dbReference type="EMBL" id="MCX3059268.1"/>
    </source>
</evidence>
<dbReference type="Pfam" id="PF00582">
    <property type="entry name" value="Usp"/>
    <property type="match status" value="2"/>
</dbReference>
<dbReference type="Gene3D" id="3.40.50.620">
    <property type="entry name" value="HUPs"/>
    <property type="match status" value="2"/>
</dbReference>
<protein>
    <submittedName>
        <fullName evidence="3">Universal stress protein</fullName>
    </submittedName>
</protein>
<dbReference type="InterPro" id="IPR006015">
    <property type="entry name" value="Universal_stress_UspA"/>
</dbReference>
<comment type="similarity">
    <text evidence="1">Belongs to the universal stress protein A family.</text>
</comment>
<dbReference type="SUPFAM" id="SSF52402">
    <property type="entry name" value="Adenine nucleotide alpha hydrolases-like"/>
    <property type="match status" value="2"/>
</dbReference>
<feature type="domain" description="UspA" evidence="2">
    <location>
        <begin position="4"/>
        <end position="136"/>
    </location>
</feature>
<evidence type="ECO:0000256" key="1">
    <source>
        <dbReference type="ARBA" id="ARBA00008791"/>
    </source>
</evidence>
<dbReference type="InterPro" id="IPR014729">
    <property type="entry name" value="Rossmann-like_a/b/a_fold"/>
</dbReference>
<organism evidence="3 4">
    <name type="scientific">Streptomyces beihaiensis</name>
    <dbReference type="NCBI Taxonomy" id="2984495"/>
    <lineage>
        <taxon>Bacteria</taxon>
        <taxon>Bacillati</taxon>
        <taxon>Actinomycetota</taxon>
        <taxon>Actinomycetes</taxon>
        <taxon>Kitasatosporales</taxon>
        <taxon>Streptomycetaceae</taxon>
        <taxon>Streptomyces</taxon>
    </lineage>
</organism>
<accession>A0ABT3TQF4</accession>